<dbReference type="OrthoDB" id="5859941at2759"/>
<dbReference type="EMBL" id="JARK01001415">
    <property type="protein sequence ID" value="EYC05876.1"/>
    <property type="molecule type" value="Genomic_DNA"/>
</dbReference>
<dbReference type="Proteomes" id="UP000024635">
    <property type="component" value="Unassembled WGS sequence"/>
</dbReference>
<keyword evidence="3" id="KW-1185">Reference proteome</keyword>
<protein>
    <submittedName>
        <fullName evidence="2">Uncharacterized protein</fullName>
    </submittedName>
</protein>
<proteinExistence type="predicted"/>
<feature type="region of interest" description="Disordered" evidence="1">
    <location>
        <begin position="233"/>
        <end position="303"/>
    </location>
</feature>
<comment type="caution">
    <text evidence="2">The sequence shown here is derived from an EMBL/GenBank/DDBJ whole genome shotgun (WGS) entry which is preliminary data.</text>
</comment>
<name>A0A016TSY6_9BILA</name>
<sequence>MAPRKTKTNDPSMLPPVWLEEILKRWDDYFQRFDRMFDFLVKLQETQTSMLNIIKNLENRFSSFAIDYNSAAMYSTLVKFQSDSRTVQEKSCRITWIGVGEKNDDRATAAFDREALKEIIDYSGDQELLAEWQSHNIDIRRFPERRDNLSGDRPRIIKITTRNQEFRDKLLDQMRRGRLSLTRQFTHSYARKDYTREEIEFDRALRKKAGLLNQQEGKLLYVVRDLSIQKLKTPRDLPARSPNSPEAPSLSQALTNPTVYSASTSLSQPSTAHSNSPALSQTLHPSQRTATQARVSLAAGEQR</sequence>
<evidence type="ECO:0000313" key="2">
    <source>
        <dbReference type="EMBL" id="EYC05876.1"/>
    </source>
</evidence>
<accession>A0A016TSY6</accession>
<evidence type="ECO:0000256" key="1">
    <source>
        <dbReference type="SAM" id="MobiDB-lite"/>
    </source>
</evidence>
<dbReference type="PANTHER" id="PTHR21459">
    <property type="entry name" value="PROTEIN CBG08968"/>
    <property type="match status" value="1"/>
</dbReference>
<feature type="compositionally biased region" description="Polar residues" evidence="1">
    <location>
        <begin position="241"/>
        <end position="294"/>
    </location>
</feature>
<gene>
    <name evidence="2" type="primary">Acey_s0079.g1233</name>
    <name evidence="2" type="ORF">Y032_0079g1233</name>
</gene>
<dbReference type="PANTHER" id="PTHR21459:SF2">
    <property type="entry name" value="PROTEIN CBG08968"/>
    <property type="match status" value="1"/>
</dbReference>
<reference evidence="3" key="1">
    <citation type="journal article" date="2015" name="Nat. Genet.">
        <title>The genome and transcriptome of the zoonotic hookworm Ancylostoma ceylanicum identify infection-specific gene families.</title>
        <authorList>
            <person name="Schwarz E.M."/>
            <person name="Hu Y."/>
            <person name="Antoshechkin I."/>
            <person name="Miller M.M."/>
            <person name="Sternberg P.W."/>
            <person name="Aroian R.V."/>
        </authorList>
    </citation>
    <scope>NUCLEOTIDE SEQUENCE</scope>
    <source>
        <strain evidence="3">HY135</strain>
    </source>
</reference>
<dbReference type="AlphaFoldDB" id="A0A016TSY6"/>
<organism evidence="2 3">
    <name type="scientific">Ancylostoma ceylanicum</name>
    <dbReference type="NCBI Taxonomy" id="53326"/>
    <lineage>
        <taxon>Eukaryota</taxon>
        <taxon>Metazoa</taxon>
        <taxon>Ecdysozoa</taxon>
        <taxon>Nematoda</taxon>
        <taxon>Chromadorea</taxon>
        <taxon>Rhabditida</taxon>
        <taxon>Rhabditina</taxon>
        <taxon>Rhabditomorpha</taxon>
        <taxon>Strongyloidea</taxon>
        <taxon>Ancylostomatidae</taxon>
        <taxon>Ancylostomatinae</taxon>
        <taxon>Ancylostoma</taxon>
    </lineage>
</organism>
<evidence type="ECO:0000313" key="3">
    <source>
        <dbReference type="Proteomes" id="UP000024635"/>
    </source>
</evidence>